<organism evidence="2 3">
    <name type="scientific">Leptidea sinapis</name>
    <dbReference type="NCBI Taxonomy" id="189913"/>
    <lineage>
        <taxon>Eukaryota</taxon>
        <taxon>Metazoa</taxon>
        <taxon>Ecdysozoa</taxon>
        <taxon>Arthropoda</taxon>
        <taxon>Hexapoda</taxon>
        <taxon>Insecta</taxon>
        <taxon>Pterygota</taxon>
        <taxon>Neoptera</taxon>
        <taxon>Endopterygota</taxon>
        <taxon>Lepidoptera</taxon>
        <taxon>Glossata</taxon>
        <taxon>Ditrysia</taxon>
        <taxon>Papilionoidea</taxon>
        <taxon>Pieridae</taxon>
        <taxon>Dismorphiinae</taxon>
        <taxon>Leptidea</taxon>
    </lineage>
</organism>
<reference evidence="2 3" key="1">
    <citation type="submission" date="2017-07" db="EMBL/GenBank/DDBJ databases">
        <authorList>
            <person name="Talla V."/>
            <person name="Backstrom N."/>
        </authorList>
    </citation>
    <scope>NUCLEOTIDE SEQUENCE [LARGE SCALE GENOMIC DNA]</scope>
</reference>
<dbReference type="Gene3D" id="3.80.10.10">
    <property type="entry name" value="Ribonuclease Inhibitor"/>
    <property type="match status" value="1"/>
</dbReference>
<sequence>MSGRHLGGAVDFLQSGREAEGYPRATQPQGAVHEQQPGQGVERVQQAASTLELPNLEDLLFVGNPLYDACELEVWRAEAARRLPALRKLDGENVLREDDPPITVADMQ</sequence>
<protein>
    <recommendedName>
        <fullName evidence="4">U2A'/phosphoprotein 32 family A C-terminal domain-containing protein</fullName>
    </recommendedName>
</protein>
<evidence type="ECO:0008006" key="4">
    <source>
        <dbReference type="Google" id="ProtNLM"/>
    </source>
</evidence>
<proteinExistence type="predicted"/>
<name>A0A5E4QY82_9NEOP</name>
<feature type="non-terminal residue" evidence="2">
    <location>
        <position position="108"/>
    </location>
</feature>
<dbReference type="AlphaFoldDB" id="A0A5E4QY82"/>
<evidence type="ECO:0000256" key="1">
    <source>
        <dbReference type="SAM" id="MobiDB-lite"/>
    </source>
</evidence>
<keyword evidence="3" id="KW-1185">Reference proteome</keyword>
<gene>
    <name evidence="2" type="ORF">LSINAPIS_LOCUS12461</name>
</gene>
<evidence type="ECO:0000313" key="2">
    <source>
        <dbReference type="EMBL" id="VVD02193.1"/>
    </source>
</evidence>
<dbReference type="InterPro" id="IPR032675">
    <property type="entry name" value="LRR_dom_sf"/>
</dbReference>
<dbReference type="Proteomes" id="UP000324832">
    <property type="component" value="Unassembled WGS sequence"/>
</dbReference>
<feature type="region of interest" description="Disordered" evidence="1">
    <location>
        <begin position="15"/>
        <end position="46"/>
    </location>
</feature>
<dbReference type="EMBL" id="FZQP02005877">
    <property type="protein sequence ID" value="VVD02193.1"/>
    <property type="molecule type" value="Genomic_DNA"/>
</dbReference>
<evidence type="ECO:0000313" key="3">
    <source>
        <dbReference type="Proteomes" id="UP000324832"/>
    </source>
</evidence>
<accession>A0A5E4QY82</accession>